<evidence type="ECO:0000313" key="1">
    <source>
        <dbReference type="EMBL" id="KAG9343585.1"/>
    </source>
</evidence>
<organism evidence="1 2">
    <name type="scientific">Albula glossodonta</name>
    <name type="common">roundjaw bonefish</name>
    <dbReference type="NCBI Taxonomy" id="121402"/>
    <lineage>
        <taxon>Eukaryota</taxon>
        <taxon>Metazoa</taxon>
        <taxon>Chordata</taxon>
        <taxon>Craniata</taxon>
        <taxon>Vertebrata</taxon>
        <taxon>Euteleostomi</taxon>
        <taxon>Actinopterygii</taxon>
        <taxon>Neopterygii</taxon>
        <taxon>Teleostei</taxon>
        <taxon>Albuliformes</taxon>
        <taxon>Albulidae</taxon>
        <taxon>Albula</taxon>
    </lineage>
</organism>
<evidence type="ECO:0000313" key="2">
    <source>
        <dbReference type="Proteomes" id="UP000824540"/>
    </source>
</evidence>
<sequence>MVIPKRKNIMTEDRIMISPRRMARSSPGFNAVTVFFFSRRSYSRIFWNILPDTPAGRLPRETARKEE</sequence>
<accession>A0A8T2NTA2</accession>
<keyword evidence="2" id="KW-1185">Reference proteome</keyword>
<dbReference type="AlphaFoldDB" id="A0A8T2NTA2"/>
<reference evidence="1" key="1">
    <citation type="thesis" date="2021" institute="BYU ScholarsArchive" country="Provo, UT, USA">
        <title>Applications of and Algorithms for Genome Assembly and Genomic Analyses with an Emphasis on Marine Teleosts.</title>
        <authorList>
            <person name="Pickett B.D."/>
        </authorList>
    </citation>
    <scope>NUCLEOTIDE SEQUENCE</scope>
    <source>
        <strain evidence="1">HI-2016</strain>
    </source>
</reference>
<comment type="caution">
    <text evidence="1">The sequence shown here is derived from an EMBL/GenBank/DDBJ whole genome shotgun (WGS) entry which is preliminary data.</text>
</comment>
<name>A0A8T2NTA2_9TELE</name>
<proteinExistence type="predicted"/>
<gene>
    <name evidence="1" type="ORF">JZ751_013755</name>
</gene>
<dbReference type="Proteomes" id="UP000824540">
    <property type="component" value="Unassembled WGS sequence"/>
</dbReference>
<protein>
    <submittedName>
        <fullName evidence="1">Uncharacterized protein</fullName>
    </submittedName>
</protein>
<dbReference type="EMBL" id="JAFBMS010000023">
    <property type="protein sequence ID" value="KAG9343585.1"/>
    <property type="molecule type" value="Genomic_DNA"/>
</dbReference>